<reference evidence="2 3" key="1">
    <citation type="submission" date="2024-04" db="EMBL/GenBank/DDBJ databases">
        <authorList>
            <person name="Fracassetti M."/>
        </authorList>
    </citation>
    <scope>NUCLEOTIDE SEQUENCE [LARGE SCALE GENOMIC DNA]</scope>
</reference>
<evidence type="ECO:0000259" key="1">
    <source>
        <dbReference type="SMART" id="SM00256"/>
    </source>
</evidence>
<dbReference type="SMART" id="SM00256">
    <property type="entry name" value="FBOX"/>
    <property type="match status" value="1"/>
</dbReference>
<dbReference type="CDD" id="cd22157">
    <property type="entry name" value="F-box_AtFBW1-like"/>
    <property type="match status" value="1"/>
</dbReference>
<dbReference type="PANTHER" id="PTHR31672:SF13">
    <property type="entry name" value="F-BOX PROTEIN CPR30-LIKE"/>
    <property type="match status" value="1"/>
</dbReference>
<protein>
    <recommendedName>
        <fullName evidence="1">F-box domain-containing protein</fullName>
    </recommendedName>
</protein>
<gene>
    <name evidence="2" type="ORF">LTRI10_LOCUS34219</name>
</gene>
<dbReference type="AlphaFoldDB" id="A0AAV2F640"/>
<evidence type="ECO:0000313" key="2">
    <source>
        <dbReference type="EMBL" id="CAL1393659.1"/>
    </source>
</evidence>
<sequence>MAEKEKNESHPPTYFLTEDIVIDILLRLPVASCIFQYRCVCKSWRSLLSDPQFIRKILFFRNLADRRSLQIIIAGGDLDANSLNKKFHYSLHSYDTLRPVSAVGREFPSIPDKIHNPWSRLTVIGGCDGLRCISDENGCGASEIIMWNPTTSETKFLPRSTCPPAPDGMYNYGQSIGIGFDPLTRDYKVVSDRDNISP</sequence>
<dbReference type="Gene3D" id="1.20.1280.50">
    <property type="match status" value="1"/>
</dbReference>
<dbReference type="InterPro" id="IPR001810">
    <property type="entry name" value="F-box_dom"/>
</dbReference>
<keyword evidence="3" id="KW-1185">Reference proteome</keyword>
<name>A0AAV2F640_9ROSI</name>
<accession>A0AAV2F640</accession>
<dbReference type="SUPFAM" id="SSF81383">
    <property type="entry name" value="F-box domain"/>
    <property type="match status" value="1"/>
</dbReference>
<feature type="domain" description="F-box" evidence="1">
    <location>
        <begin position="16"/>
        <end position="57"/>
    </location>
</feature>
<evidence type="ECO:0000313" key="3">
    <source>
        <dbReference type="Proteomes" id="UP001497516"/>
    </source>
</evidence>
<proteinExistence type="predicted"/>
<dbReference type="InterPro" id="IPR050796">
    <property type="entry name" value="SCF_F-box_component"/>
</dbReference>
<dbReference type="InterPro" id="IPR036047">
    <property type="entry name" value="F-box-like_dom_sf"/>
</dbReference>
<dbReference type="PANTHER" id="PTHR31672">
    <property type="entry name" value="BNACNNG10540D PROTEIN"/>
    <property type="match status" value="1"/>
</dbReference>
<dbReference type="EMBL" id="OZ034819">
    <property type="protein sequence ID" value="CAL1393659.1"/>
    <property type="molecule type" value="Genomic_DNA"/>
</dbReference>
<dbReference type="Proteomes" id="UP001497516">
    <property type="component" value="Chromosome 6"/>
</dbReference>
<organism evidence="2 3">
    <name type="scientific">Linum trigynum</name>
    <dbReference type="NCBI Taxonomy" id="586398"/>
    <lineage>
        <taxon>Eukaryota</taxon>
        <taxon>Viridiplantae</taxon>
        <taxon>Streptophyta</taxon>
        <taxon>Embryophyta</taxon>
        <taxon>Tracheophyta</taxon>
        <taxon>Spermatophyta</taxon>
        <taxon>Magnoliopsida</taxon>
        <taxon>eudicotyledons</taxon>
        <taxon>Gunneridae</taxon>
        <taxon>Pentapetalae</taxon>
        <taxon>rosids</taxon>
        <taxon>fabids</taxon>
        <taxon>Malpighiales</taxon>
        <taxon>Linaceae</taxon>
        <taxon>Linum</taxon>
    </lineage>
</organism>
<dbReference type="Pfam" id="PF00646">
    <property type="entry name" value="F-box"/>
    <property type="match status" value="1"/>
</dbReference>